<keyword evidence="4" id="KW-0788">Thiol protease</keyword>
<dbReference type="Gene3D" id="3.90.1720.10">
    <property type="entry name" value="endopeptidase domain like (from Nostoc punctiforme)"/>
    <property type="match status" value="1"/>
</dbReference>
<reference evidence="8 9" key="1">
    <citation type="submission" date="2020-08" db="EMBL/GenBank/DDBJ databases">
        <title>Cohnella phylogeny.</title>
        <authorList>
            <person name="Dunlap C."/>
        </authorList>
    </citation>
    <scope>NUCLEOTIDE SEQUENCE [LARGE SCALE GENOMIC DNA]</scope>
    <source>
        <strain evidence="8 9">CBP 2801</strain>
    </source>
</reference>
<name>A0A7X0VX78_9BACL</name>
<evidence type="ECO:0000256" key="2">
    <source>
        <dbReference type="ARBA" id="ARBA00022670"/>
    </source>
</evidence>
<dbReference type="GO" id="GO:0006508">
    <property type="term" value="P:proteolysis"/>
    <property type="evidence" value="ECO:0007669"/>
    <property type="project" value="UniProtKB-KW"/>
</dbReference>
<evidence type="ECO:0000256" key="3">
    <source>
        <dbReference type="ARBA" id="ARBA00022801"/>
    </source>
</evidence>
<feature type="region of interest" description="Disordered" evidence="5">
    <location>
        <begin position="175"/>
        <end position="276"/>
    </location>
</feature>
<dbReference type="Proteomes" id="UP000564644">
    <property type="component" value="Unassembled WGS sequence"/>
</dbReference>
<feature type="domain" description="NlpC/P60" evidence="7">
    <location>
        <begin position="46"/>
        <end position="171"/>
    </location>
</feature>
<accession>A0A7X0VX78</accession>
<dbReference type="EMBL" id="JACJVO010000028">
    <property type="protein sequence ID" value="MBB6733731.1"/>
    <property type="molecule type" value="Genomic_DNA"/>
</dbReference>
<dbReference type="Pfam" id="PF00877">
    <property type="entry name" value="NLPC_P60"/>
    <property type="match status" value="1"/>
</dbReference>
<dbReference type="InterPro" id="IPR038765">
    <property type="entry name" value="Papain-like_cys_pep_sf"/>
</dbReference>
<dbReference type="InterPro" id="IPR051202">
    <property type="entry name" value="Peptidase_C40"/>
</dbReference>
<evidence type="ECO:0000313" key="9">
    <source>
        <dbReference type="Proteomes" id="UP000564644"/>
    </source>
</evidence>
<evidence type="ECO:0000259" key="7">
    <source>
        <dbReference type="PROSITE" id="PS51935"/>
    </source>
</evidence>
<feature type="compositionally biased region" description="Low complexity" evidence="5">
    <location>
        <begin position="182"/>
        <end position="194"/>
    </location>
</feature>
<evidence type="ECO:0000313" key="8">
    <source>
        <dbReference type="EMBL" id="MBB6733731.1"/>
    </source>
</evidence>
<dbReference type="RefSeq" id="WP_185131381.1">
    <property type="nucleotide sequence ID" value="NZ_JACJVO010000028.1"/>
</dbReference>
<comment type="caution">
    <text evidence="8">The sequence shown here is derived from an EMBL/GenBank/DDBJ whole genome shotgun (WGS) entry which is preliminary data.</text>
</comment>
<dbReference type="InterPro" id="IPR000064">
    <property type="entry name" value="NLP_P60_dom"/>
</dbReference>
<feature type="signal peptide" evidence="6">
    <location>
        <begin position="1"/>
        <end position="38"/>
    </location>
</feature>
<organism evidence="8 9">
    <name type="scientific">Cohnella zeiphila</name>
    <dbReference type="NCBI Taxonomy" id="2761120"/>
    <lineage>
        <taxon>Bacteria</taxon>
        <taxon>Bacillati</taxon>
        <taxon>Bacillota</taxon>
        <taxon>Bacilli</taxon>
        <taxon>Bacillales</taxon>
        <taxon>Paenibacillaceae</taxon>
        <taxon>Cohnella</taxon>
    </lineage>
</organism>
<protein>
    <submittedName>
        <fullName evidence="8">C40 family peptidase</fullName>
    </submittedName>
</protein>
<dbReference type="AlphaFoldDB" id="A0A7X0VX78"/>
<proteinExistence type="inferred from homology"/>
<keyword evidence="3" id="KW-0378">Hydrolase</keyword>
<keyword evidence="6" id="KW-0732">Signal</keyword>
<dbReference type="PANTHER" id="PTHR47053:SF3">
    <property type="entry name" value="GAMMA-D-GLUTAMYL-L-LYSINE DIPEPTIDYL-PEPTIDASE"/>
    <property type="match status" value="1"/>
</dbReference>
<evidence type="ECO:0000256" key="1">
    <source>
        <dbReference type="ARBA" id="ARBA00007074"/>
    </source>
</evidence>
<evidence type="ECO:0000256" key="5">
    <source>
        <dbReference type="SAM" id="MobiDB-lite"/>
    </source>
</evidence>
<feature type="compositionally biased region" description="Low complexity" evidence="5">
    <location>
        <begin position="230"/>
        <end position="252"/>
    </location>
</feature>
<feature type="chain" id="PRO_5030568450" evidence="6">
    <location>
        <begin position="39"/>
        <end position="276"/>
    </location>
</feature>
<dbReference type="PANTHER" id="PTHR47053">
    <property type="entry name" value="MUREIN DD-ENDOPEPTIDASE MEPH-RELATED"/>
    <property type="match status" value="1"/>
</dbReference>
<dbReference type="PROSITE" id="PS51935">
    <property type="entry name" value="NLPC_P60"/>
    <property type="match status" value="1"/>
</dbReference>
<feature type="compositionally biased region" description="Polar residues" evidence="5">
    <location>
        <begin position="200"/>
        <end position="212"/>
    </location>
</feature>
<dbReference type="GO" id="GO:0008234">
    <property type="term" value="F:cysteine-type peptidase activity"/>
    <property type="evidence" value="ECO:0007669"/>
    <property type="project" value="UniProtKB-KW"/>
</dbReference>
<sequence>MSIHNRKYRLGKSLLGVGLGLAIVFAGSAALTSQPVQAAAASSSASSLADQIIATGEKYIGVPYKFGARSGQTDSFDCSSFTQYVYKQHGIDLPRSSKDQATVGTRVSKDQLQPGDLVFTDTNRDGVINHVSIYIGNGQLLHTYRVGIGVTISDFAGSTWDQTFVTARRVIPDDGQAAADNGQSASTASGGQSSADDKQSGSASDKQTTADNKQVPAADNGQSLADIGQAASTTDRSSSTARSSNSGSSSSSGHKDLTSDAGGSWWQGFGNWNGRR</sequence>
<comment type="similarity">
    <text evidence="1">Belongs to the peptidase C40 family.</text>
</comment>
<evidence type="ECO:0000256" key="6">
    <source>
        <dbReference type="SAM" id="SignalP"/>
    </source>
</evidence>
<dbReference type="SUPFAM" id="SSF54001">
    <property type="entry name" value="Cysteine proteinases"/>
    <property type="match status" value="1"/>
</dbReference>
<gene>
    <name evidence="8" type="ORF">H7C18_22665</name>
</gene>
<keyword evidence="2" id="KW-0645">Protease</keyword>
<evidence type="ECO:0000256" key="4">
    <source>
        <dbReference type="ARBA" id="ARBA00022807"/>
    </source>
</evidence>
<keyword evidence="9" id="KW-1185">Reference proteome</keyword>